<dbReference type="Proteomes" id="UP001620514">
    <property type="component" value="Unassembled WGS sequence"/>
</dbReference>
<reference evidence="2 3" key="1">
    <citation type="submission" date="2024-11" db="EMBL/GenBank/DDBJ databases">
        <title>Using genomics to understand microbial adaptation to soil warming.</title>
        <authorList>
            <person name="Deangelis K.M. PhD."/>
        </authorList>
    </citation>
    <scope>NUCLEOTIDE SEQUENCE [LARGE SCALE GENOMIC DNA]</scope>
    <source>
        <strain evidence="2 3">GAS97</strain>
    </source>
</reference>
<comment type="caution">
    <text evidence="2">The sequence shown here is derived from an EMBL/GenBank/DDBJ whole genome shotgun (WGS) entry which is preliminary data.</text>
</comment>
<evidence type="ECO:0000313" key="3">
    <source>
        <dbReference type="Proteomes" id="UP001620514"/>
    </source>
</evidence>
<evidence type="ECO:0000256" key="1">
    <source>
        <dbReference type="SAM" id="MobiDB-lite"/>
    </source>
</evidence>
<dbReference type="EMBL" id="JBIYDN010000015">
    <property type="protein sequence ID" value="MFK4444603.1"/>
    <property type="molecule type" value="Genomic_DNA"/>
</dbReference>
<evidence type="ECO:0000313" key="2">
    <source>
        <dbReference type="EMBL" id="MFK4444603.1"/>
    </source>
</evidence>
<feature type="region of interest" description="Disordered" evidence="1">
    <location>
        <begin position="1"/>
        <end position="34"/>
    </location>
</feature>
<protein>
    <submittedName>
        <fullName evidence="2">Uncharacterized protein</fullName>
    </submittedName>
</protein>
<keyword evidence="3" id="KW-1185">Reference proteome</keyword>
<organism evidence="2 3">
    <name type="scientific">Caballeronia udeis</name>
    <dbReference type="NCBI Taxonomy" id="1232866"/>
    <lineage>
        <taxon>Bacteria</taxon>
        <taxon>Pseudomonadati</taxon>
        <taxon>Pseudomonadota</taxon>
        <taxon>Betaproteobacteria</taxon>
        <taxon>Burkholderiales</taxon>
        <taxon>Burkholderiaceae</taxon>
        <taxon>Caballeronia</taxon>
    </lineage>
</organism>
<gene>
    <name evidence="2" type="ORF">ABH943_004625</name>
</gene>
<sequence length="34" mass="3521">MLNSVSTIALAETRQGEAGGSTAIHAPNPKRSVR</sequence>
<accession>A0ABW8MLQ5</accession>
<proteinExistence type="predicted"/>
<name>A0ABW8MLQ5_9BURK</name>